<dbReference type="AlphaFoldDB" id="B6QR42"/>
<gene>
    <name evidence="1" type="ORF">PMAA_042860</name>
</gene>
<organism evidence="1 2">
    <name type="scientific">Talaromyces marneffei (strain ATCC 18224 / CBS 334.59 / QM 7333)</name>
    <name type="common">Penicillium marneffei</name>
    <dbReference type="NCBI Taxonomy" id="441960"/>
    <lineage>
        <taxon>Eukaryota</taxon>
        <taxon>Fungi</taxon>
        <taxon>Dikarya</taxon>
        <taxon>Ascomycota</taxon>
        <taxon>Pezizomycotina</taxon>
        <taxon>Eurotiomycetes</taxon>
        <taxon>Eurotiomycetidae</taxon>
        <taxon>Eurotiales</taxon>
        <taxon>Trichocomaceae</taxon>
        <taxon>Talaromyces</taxon>
        <taxon>Talaromyces sect. Talaromyces</taxon>
    </lineage>
</organism>
<accession>B6QR42</accession>
<name>B6QR42_TALMQ</name>
<evidence type="ECO:0000313" key="1">
    <source>
        <dbReference type="EMBL" id="EEA20447.1"/>
    </source>
</evidence>
<proteinExistence type="predicted"/>
<evidence type="ECO:0000313" key="2">
    <source>
        <dbReference type="Proteomes" id="UP000001294"/>
    </source>
</evidence>
<sequence length="74" mass="8239">MTKGIQPLSKKAECKRDVKPIQGYVQAHVIRTTGQVTHTTSQKALATTSIRVMPSMSYLRASSTDQLKQGRTEY</sequence>
<reference evidence="2" key="1">
    <citation type="journal article" date="2015" name="Genome Announc.">
        <title>Genome sequence of the AIDS-associated pathogen Penicillium marneffei (ATCC18224) and its near taxonomic relative Talaromyces stipitatus (ATCC10500).</title>
        <authorList>
            <person name="Nierman W.C."/>
            <person name="Fedorova-Abrams N.D."/>
            <person name="Andrianopoulos A."/>
        </authorList>
    </citation>
    <scope>NUCLEOTIDE SEQUENCE [LARGE SCALE GENOMIC DNA]</scope>
    <source>
        <strain evidence="2">ATCC 18224 / CBS 334.59 / QM 7333</strain>
    </source>
</reference>
<dbReference type="VEuPathDB" id="FungiDB:PMAA_042860"/>
<dbReference type="EMBL" id="DS995904">
    <property type="protein sequence ID" value="EEA20447.1"/>
    <property type="molecule type" value="Genomic_DNA"/>
</dbReference>
<protein>
    <submittedName>
        <fullName evidence="1">Uncharacterized protein</fullName>
    </submittedName>
</protein>
<dbReference type="HOGENOM" id="CLU_2688576_0_0_1"/>
<dbReference type="Proteomes" id="UP000001294">
    <property type="component" value="Unassembled WGS sequence"/>
</dbReference>
<keyword evidence="2" id="KW-1185">Reference proteome</keyword>